<evidence type="ECO:0000256" key="4">
    <source>
        <dbReference type="ARBA" id="ARBA00022475"/>
    </source>
</evidence>
<comment type="subcellular location">
    <subcellularLocation>
        <location evidence="1">Cell membrane</location>
        <topology evidence="1">Multi-pass membrane protein</topology>
    </subcellularLocation>
</comment>
<feature type="transmembrane region" description="Helical" evidence="9">
    <location>
        <begin position="359"/>
        <end position="381"/>
    </location>
</feature>
<evidence type="ECO:0000313" key="11">
    <source>
        <dbReference type="Proteomes" id="UP001431313"/>
    </source>
</evidence>
<dbReference type="Gene3D" id="1.10.3470.10">
    <property type="entry name" value="ABC transporter involved in vitamin B12 uptake, BtuC"/>
    <property type="match status" value="1"/>
</dbReference>
<dbReference type="Pfam" id="PF01032">
    <property type="entry name" value="FecCD"/>
    <property type="match status" value="1"/>
</dbReference>
<feature type="compositionally biased region" description="Basic and acidic residues" evidence="8">
    <location>
        <begin position="1"/>
        <end position="18"/>
    </location>
</feature>
<feature type="transmembrane region" description="Helical" evidence="9">
    <location>
        <begin position="176"/>
        <end position="197"/>
    </location>
</feature>
<dbReference type="PANTHER" id="PTHR30472">
    <property type="entry name" value="FERRIC ENTEROBACTIN TRANSPORT SYSTEM PERMEASE PROTEIN"/>
    <property type="match status" value="1"/>
</dbReference>
<feature type="region of interest" description="Disordered" evidence="8">
    <location>
        <begin position="1"/>
        <end position="70"/>
    </location>
</feature>
<evidence type="ECO:0000256" key="9">
    <source>
        <dbReference type="SAM" id="Phobius"/>
    </source>
</evidence>
<dbReference type="CDD" id="cd06550">
    <property type="entry name" value="TM_ABC_iron-siderophores_like"/>
    <property type="match status" value="1"/>
</dbReference>
<comment type="similarity">
    <text evidence="2">Belongs to the binding-protein-dependent transport system permease family. FecCD subfamily.</text>
</comment>
<feature type="transmembrane region" description="Helical" evidence="9">
    <location>
        <begin position="203"/>
        <end position="221"/>
    </location>
</feature>
<dbReference type="InterPro" id="IPR037294">
    <property type="entry name" value="ABC_BtuC-like"/>
</dbReference>
<accession>A0ABT2CJA6</accession>
<dbReference type="SUPFAM" id="SSF81345">
    <property type="entry name" value="ABC transporter involved in vitamin B12 uptake, BtuC"/>
    <property type="match status" value="1"/>
</dbReference>
<proteinExistence type="inferred from homology"/>
<feature type="transmembrane region" description="Helical" evidence="9">
    <location>
        <begin position="228"/>
        <end position="249"/>
    </location>
</feature>
<dbReference type="EMBL" id="JANUGQ010000014">
    <property type="protein sequence ID" value="MCS0637494.1"/>
    <property type="molecule type" value="Genomic_DNA"/>
</dbReference>
<evidence type="ECO:0000256" key="3">
    <source>
        <dbReference type="ARBA" id="ARBA00022448"/>
    </source>
</evidence>
<evidence type="ECO:0000313" key="10">
    <source>
        <dbReference type="EMBL" id="MCS0637494.1"/>
    </source>
</evidence>
<keyword evidence="11" id="KW-1185">Reference proteome</keyword>
<evidence type="ECO:0000256" key="2">
    <source>
        <dbReference type="ARBA" id="ARBA00007935"/>
    </source>
</evidence>
<evidence type="ECO:0000256" key="6">
    <source>
        <dbReference type="ARBA" id="ARBA00022989"/>
    </source>
</evidence>
<evidence type="ECO:0000256" key="7">
    <source>
        <dbReference type="ARBA" id="ARBA00023136"/>
    </source>
</evidence>
<gene>
    <name evidence="10" type="ORF">NX801_17845</name>
</gene>
<feature type="transmembrane region" description="Helical" evidence="9">
    <location>
        <begin position="321"/>
        <end position="347"/>
    </location>
</feature>
<feature type="transmembrane region" description="Helical" evidence="9">
    <location>
        <begin position="387"/>
        <end position="406"/>
    </location>
</feature>
<sequence>MTDKTIKTDEADQADKADGAGQAAETGGADARPAPPPYSVCPAPGDAAAPTTPGGPATDPTRAEPDATGPARAELLGRLRRTYRARSRRVTLTAVVLGLLLAGLLVASVLLGGLRRIEPGDVLPAALGLRDGVADYTIHRIRVPRALAALLAGALFGLSGALYQRVVRNPLATPDIVGISAGASAGATTVLVLLPALPLGTPLAAVAGAFLLVGAIHALSWRGGVDTYRLVLVGIGLSAVCSAYTNYLFTLAEEHTLAAMMRWTIGSVNGADWAGVTTLAWGLAVCGAGTALLSRRLDCLALGDEFATGLGTPVGLTRTTALLLGAAGAALATSVVGPVGFVSLISGPIAVRLAGPSRAVALAVPVGAVIVLGADVLAQHAPLVSPVPTGVLTALLGAPYFVWLLLRRRQEATP</sequence>
<dbReference type="PANTHER" id="PTHR30472:SF24">
    <property type="entry name" value="FERRIC ENTEROBACTIN TRANSPORT SYSTEM PERMEASE PROTEIN FEPG"/>
    <property type="match status" value="1"/>
</dbReference>
<keyword evidence="7 9" id="KW-0472">Membrane</keyword>
<keyword evidence="4" id="KW-1003">Cell membrane</keyword>
<dbReference type="Proteomes" id="UP001431313">
    <property type="component" value="Unassembled WGS sequence"/>
</dbReference>
<evidence type="ECO:0000256" key="5">
    <source>
        <dbReference type="ARBA" id="ARBA00022692"/>
    </source>
</evidence>
<comment type="caution">
    <text evidence="10">The sequence shown here is derived from an EMBL/GenBank/DDBJ whole genome shotgun (WGS) entry which is preliminary data.</text>
</comment>
<keyword evidence="6 9" id="KW-1133">Transmembrane helix</keyword>
<organism evidence="10 11">
    <name type="scientific">Streptomyces pyxinae</name>
    <dbReference type="NCBI Taxonomy" id="2970734"/>
    <lineage>
        <taxon>Bacteria</taxon>
        <taxon>Bacillati</taxon>
        <taxon>Actinomycetota</taxon>
        <taxon>Actinomycetes</taxon>
        <taxon>Kitasatosporales</taxon>
        <taxon>Streptomycetaceae</taxon>
        <taxon>Streptomyces</taxon>
    </lineage>
</organism>
<dbReference type="InterPro" id="IPR000522">
    <property type="entry name" value="ABC_transptr_permease_BtuC"/>
</dbReference>
<reference evidence="10" key="1">
    <citation type="submission" date="2022-08" db="EMBL/GenBank/DDBJ databases">
        <authorList>
            <person name="Somphong A."/>
            <person name="Phongsopitanun W."/>
        </authorList>
    </citation>
    <scope>NUCLEOTIDE SEQUENCE</scope>
    <source>
        <strain evidence="10">LP05-1</strain>
    </source>
</reference>
<evidence type="ECO:0000256" key="8">
    <source>
        <dbReference type="SAM" id="MobiDB-lite"/>
    </source>
</evidence>
<keyword evidence="5 9" id="KW-0812">Transmembrane</keyword>
<feature type="transmembrane region" description="Helical" evidence="9">
    <location>
        <begin position="90"/>
        <end position="114"/>
    </location>
</feature>
<feature type="compositionally biased region" description="Low complexity" evidence="8">
    <location>
        <begin position="40"/>
        <end position="60"/>
    </location>
</feature>
<feature type="transmembrane region" description="Helical" evidence="9">
    <location>
        <begin position="146"/>
        <end position="164"/>
    </location>
</feature>
<dbReference type="RefSeq" id="WP_258788743.1">
    <property type="nucleotide sequence ID" value="NZ_JANUGQ010000014.1"/>
</dbReference>
<evidence type="ECO:0000256" key="1">
    <source>
        <dbReference type="ARBA" id="ARBA00004651"/>
    </source>
</evidence>
<protein>
    <submittedName>
        <fullName evidence="10">Iron chelate uptake ABC transporter family permease subunit</fullName>
    </submittedName>
</protein>
<name>A0ABT2CJA6_9ACTN</name>
<keyword evidence="3" id="KW-0813">Transport</keyword>